<evidence type="ECO:0000313" key="2">
    <source>
        <dbReference type="EMBL" id="EGG07667.1"/>
    </source>
</evidence>
<feature type="region of interest" description="Disordered" evidence="1">
    <location>
        <begin position="370"/>
        <end position="400"/>
    </location>
</feature>
<proteinExistence type="predicted"/>
<feature type="compositionally biased region" description="Low complexity" evidence="1">
    <location>
        <begin position="373"/>
        <end position="400"/>
    </location>
</feature>
<dbReference type="GeneID" id="18925776"/>
<dbReference type="HOGENOM" id="CLU_479076_0_0_1"/>
<sequence length="561" mass="63042">MNYHKFKENRSHVPIMEMPINWTNFLDGVDDAEFESFIGLVDHFTGRNMIPRPKQILQLIAIIIDPVRCLPTPPRSSNHQIDPLTVTPIALNAFAYLASLIRVAGSDSILRCLPGYDLDSEVIIDIENDTRIPNPRHTTTEEISFTGETESPLLLIVVQILKERNLWSLLFNIESLSESSLKTIDNLKLDVKISSGAWDLLGLLTLAWELDYKLDYKLDQKLDISDIKPLELNNSDHYNMLSYSPHLLRQFTKGPGGSRTIDSQLLKIIFYPFSPSGASGSCVWGNVVNNLEEARKVSIRLLGLLQDLDAAGKLDQGSLIQEMSSHMMTISDSPTLQTFINRLPAHHPKFNANLTLAFFLSITRSKPISKTGLTRTDSQSSLSSRGGASSGGFSSSSSLRRNTSQARLTFATESSQTSKLFDFPSLDYLASQVFGRMPMEMVAMEKSNVKYNGISKKKFAEVEIRYRTVLLSLLSYVRSVFSISSSSNSKDDQVDEENEWKKSIKDGKVWKALMEAHVTILTLEGSCLGGNREDWNEDVRKELNLCRKRFERCLETLNLNA</sequence>
<protein>
    <submittedName>
        <fullName evidence="2">Uncharacterized protein</fullName>
    </submittedName>
</protein>
<name>F4RJ41_MELLP</name>
<evidence type="ECO:0000313" key="3">
    <source>
        <dbReference type="Proteomes" id="UP000001072"/>
    </source>
</evidence>
<dbReference type="AlphaFoldDB" id="F4RJ41"/>
<dbReference type="InParanoid" id="F4RJ41"/>
<dbReference type="Proteomes" id="UP000001072">
    <property type="component" value="Unassembled WGS sequence"/>
</dbReference>
<dbReference type="VEuPathDB" id="FungiDB:MELLADRAFT_116223"/>
<evidence type="ECO:0000256" key="1">
    <source>
        <dbReference type="SAM" id="MobiDB-lite"/>
    </source>
</evidence>
<dbReference type="KEGG" id="mlr:MELLADRAFT_116223"/>
<gene>
    <name evidence="2" type="ORF">MELLADRAFT_116223</name>
</gene>
<accession>F4RJ41</accession>
<dbReference type="EMBL" id="GL883103">
    <property type="protein sequence ID" value="EGG07667.1"/>
    <property type="molecule type" value="Genomic_DNA"/>
</dbReference>
<dbReference type="RefSeq" id="XP_007408999.1">
    <property type="nucleotide sequence ID" value="XM_007408937.1"/>
</dbReference>
<keyword evidence="3" id="KW-1185">Reference proteome</keyword>
<reference evidence="3" key="1">
    <citation type="journal article" date="2011" name="Proc. Natl. Acad. Sci. U.S.A.">
        <title>Obligate biotrophy features unraveled by the genomic analysis of rust fungi.</title>
        <authorList>
            <person name="Duplessis S."/>
            <person name="Cuomo C.A."/>
            <person name="Lin Y.-C."/>
            <person name="Aerts A."/>
            <person name="Tisserant E."/>
            <person name="Veneault-Fourrey C."/>
            <person name="Joly D.L."/>
            <person name="Hacquard S."/>
            <person name="Amselem J."/>
            <person name="Cantarel B.L."/>
            <person name="Chiu R."/>
            <person name="Coutinho P.M."/>
            <person name="Feau N."/>
            <person name="Field M."/>
            <person name="Frey P."/>
            <person name="Gelhaye E."/>
            <person name="Goldberg J."/>
            <person name="Grabherr M.G."/>
            <person name="Kodira C.D."/>
            <person name="Kohler A."/>
            <person name="Kuees U."/>
            <person name="Lindquist E.A."/>
            <person name="Lucas S.M."/>
            <person name="Mago R."/>
            <person name="Mauceli E."/>
            <person name="Morin E."/>
            <person name="Murat C."/>
            <person name="Pangilinan J.L."/>
            <person name="Park R."/>
            <person name="Pearson M."/>
            <person name="Quesneville H."/>
            <person name="Rouhier N."/>
            <person name="Sakthikumar S."/>
            <person name="Salamov A.A."/>
            <person name="Schmutz J."/>
            <person name="Selles B."/>
            <person name="Shapiro H."/>
            <person name="Tanguay P."/>
            <person name="Tuskan G.A."/>
            <person name="Henrissat B."/>
            <person name="Van de Peer Y."/>
            <person name="Rouze P."/>
            <person name="Ellis J.G."/>
            <person name="Dodds P.N."/>
            <person name="Schein J.E."/>
            <person name="Zhong S."/>
            <person name="Hamelin R.C."/>
            <person name="Grigoriev I.V."/>
            <person name="Szabo L.J."/>
            <person name="Martin F."/>
        </authorList>
    </citation>
    <scope>NUCLEOTIDE SEQUENCE [LARGE SCALE GENOMIC DNA]</scope>
    <source>
        <strain evidence="3">98AG31 / pathotype 3-4-7</strain>
    </source>
</reference>
<organism evidence="3">
    <name type="scientific">Melampsora larici-populina (strain 98AG31 / pathotype 3-4-7)</name>
    <name type="common">Poplar leaf rust fungus</name>
    <dbReference type="NCBI Taxonomy" id="747676"/>
    <lineage>
        <taxon>Eukaryota</taxon>
        <taxon>Fungi</taxon>
        <taxon>Dikarya</taxon>
        <taxon>Basidiomycota</taxon>
        <taxon>Pucciniomycotina</taxon>
        <taxon>Pucciniomycetes</taxon>
        <taxon>Pucciniales</taxon>
        <taxon>Melampsoraceae</taxon>
        <taxon>Melampsora</taxon>
    </lineage>
</organism>
<dbReference type="OrthoDB" id="2500414at2759"/>